<dbReference type="CDD" id="cd18720">
    <property type="entry name" value="PIN_YqxD-like"/>
    <property type="match status" value="1"/>
</dbReference>
<dbReference type="Pfam" id="PF02639">
    <property type="entry name" value="DUF188"/>
    <property type="match status" value="1"/>
</dbReference>
<protein>
    <recommendedName>
        <fullName evidence="2">UPF0178 protein MACH26_41150</fullName>
    </recommendedName>
</protein>
<proteinExistence type="inferred from homology"/>
<evidence type="ECO:0000256" key="2">
    <source>
        <dbReference type="HAMAP-Rule" id="MF_00489"/>
    </source>
</evidence>
<dbReference type="KEGG" id="pmaw:MACH26_41150"/>
<dbReference type="Proteomes" id="UP001333710">
    <property type="component" value="Chromosome"/>
</dbReference>
<evidence type="ECO:0000313" key="4">
    <source>
        <dbReference type="Proteomes" id="UP001333710"/>
    </source>
</evidence>
<reference evidence="3" key="1">
    <citation type="submission" date="2023-01" db="EMBL/GenBank/DDBJ databases">
        <title>Complete genome sequence of Planctobacterium marinum strain Dej080120_11.</title>
        <authorList>
            <person name="Ueki S."/>
            <person name="Maruyama F."/>
        </authorList>
    </citation>
    <scope>NUCLEOTIDE SEQUENCE</scope>
    <source>
        <strain evidence="3">Dej080120_11</strain>
    </source>
</reference>
<evidence type="ECO:0000313" key="3">
    <source>
        <dbReference type="EMBL" id="BDX08594.1"/>
    </source>
</evidence>
<dbReference type="EMBL" id="AP027272">
    <property type="protein sequence ID" value="BDX08594.1"/>
    <property type="molecule type" value="Genomic_DNA"/>
</dbReference>
<evidence type="ECO:0000256" key="1">
    <source>
        <dbReference type="ARBA" id="ARBA00008522"/>
    </source>
</evidence>
<accession>A0AA48HV80</accession>
<dbReference type="AlphaFoldDB" id="A0AA48HV80"/>
<gene>
    <name evidence="3" type="ORF">MACH26_41150</name>
</gene>
<dbReference type="PANTHER" id="PTHR35146">
    <property type="entry name" value="UPF0178 PROTEIN YAII"/>
    <property type="match status" value="1"/>
</dbReference>
<dbReference type="NCBIfam" id="NF001095">
    <property type="entry name" value="PRK00124.1"/>
    <property type="match status" value="1"/>
</dbReference>
<keyword evidence="4" id="KW-1185">Reference proteome</keyword>
<organism evidence="3 4">
    <name type="scientific">Planctobacterium marinum</name>
    <dbReference type="NCBI Taxonomy" id="1631968"/>
    <lineage>
        <taxon>Bacteria</taxon>
        <taxon>Pseudomonadati</taxon>
        <taxon>Pseudomonadota</taxon>
        <taxon>Gammaproteobacteria</taxon>
        <taxon>Alteromonadales</taxon>
        <taxon>Alteromonadaceae</taxon>
        <taxon>Planctobacterium</taxon>
    </lineage>
</organism>
<dbReference type="PANTHER" id="PTHR35146:SF1">
    <property type="entry name" value="UPF0178 PROTEIN YAII"/>
    <property type="match status" value="1"/>
</dbReference>
<dbReference type="RefSeq" id="WP_338294658.1">
    <property type="nucleotide sequence ID" value="NZ_AP027272.1"/>
</dbReference>
<dbReference type="InterPro" id="IPR003791">
    <property type="entry name" value="UPF0178"/>
</dbReference>
<name>A0AA48HV80_9ALTE</name>
<comment type="similarity">
    <text evidence="1 2">Belongs to the UPF0178 family.</text>
</comment>
<dbReference type="HAMAP" id="MF_00489">
    <property type="entry name" value="UPF0178"/>
    <property type="match status" value="1"/>
</dbReference>
<sequence>MKIWVDADACPVVVKEILCKAAERTKTPCYFVANRYTKLPGSEYLHSVVVEKGFDIADHRIVNDCAAKDLVITSDIPLASEVIDKKARALNPRGELYTPDNIRQRLNMRDFMDTMRASGEQTGKTAAYSQKDKQAFANQLDRILAQK</sequence>